<gene>
    <name evidence="1" type="ORF">PSYPI_37818</name>
</gene>
<keyword evidence="1" id="KW-0808">Transferase</keyword>
<evidence type="ECO:0000313" key="1">
    <source>
        <dbReference type="EMBL" id="EGH47723.1"/>
    </source>
</evidence>
<dbReference type="Pfam" id="PF01019">
    <property type="entry name" value="G_glu_transpept"/>
    <property type="match status" value="1"/>
</dbReference>
<keyword evidence="2" id="KW-1185">Reference proteome</keyword>
<name>F3GKX0_PSESJ</name>
<dbReference type="InterPro" id="IPR029055">
    <property type="entry name" value="Ntn_hydrolases_N"/>
</dbReference>
<dbReference type="GO" id="GO:0016740">
    <property type="term" value="F:transferase activity"/>
    <property type="evidence" value="ECO:0007669"/>
    <property type="project" value="UniProtKB-KW"/>
</dbReference>
<dbReference type="AlphaFoldDB" id="F3GKX0"/>
<organism evidence="1 2">
    <name type="scientific">Pseudomonas syringae pv. pisi str. 1704B</name>
    <dbReference type="NCBI Taxonomy" id="629263"/>
    <lineage>
        <taxon>Bacteria</taxon>
        <taxon>Pseudomonadati</taxon>
        <taxon>Pseudomonadota</taxon>
        <taxon>Gammaproteobacteria</taxon>
        <taxon>Pseudomonadales</taxon>
        <taxon>Pseudomonadaceae</taxon>
        <taxon>Pseudomonas</taxon>
        <taxon>Pseudomonas syringae</taxon>
    </lineage>
</organism>
<dbReference type="SUPFAM" id="SSF56235">
    <property type="entry name" value="N-terminal nucleophile aminohydrolases (Ntn hydrolases)"/>
    <property type="match status" value="1"/>
</dbReference>
<dbReference type="BioCyc" id="PSYR629263:G11X0-6863-MONOMER"/>
<dbReference type="Proteomes" id="UP000004986">
    <property type="component" value="Unassembled WGS sequence"/>
</dbReference>
<accession>F3GKX0</accession>
<protein>
    <submittedName>
        <fullName evidence="1">Gamma-glutamyltransferase</fullName>
    </submittedName>
</protein>
<sequence>MNEASRQQTDQQAQTKGEAFYRGELAHTIIAHANANGSVMSLDDLATHTVD</sequence>
<dbReference type="HOGENOM" id="CLU_3102855_0_0_6"/>
<evidence type="ECO:0000313" key="2">
    <source>
        <dbReference type="Proteomes" id="UP000004986"/>
    </source>
</evidence>
<comment type="caution">
    <text evidence="1">The sequence shown here is derived from an EMBL/GenBank/DDBJ whole genome shotgun (WGS) entry which is preliminary data.</text>
</comment>
<proteinExistence type="predicted"/>
<dbReference type="EMBL" id="AEAI01002463">
    <property type="protein sequence ID" value="EGH47723.1"/>
    <property type="molecule type" value="Genomic_DNA"/>
</dbReference>
<reference evidence="1 2" key="1">
    <citation type="journal article" date="2011" name="PLoS Pathog.">
        <title>Dynamic evolution of pathogenicity revealed by sequencing and comparative genomics of 19 Pseudomonas syringae isolates.</title>
        <authorList>
            <person name="Baltrus D.A."/>
            <person name="Nishimura M.T."/>
            <person name="Romanchuk A."/>
            <person name="Chang J.H."/>
            <person name="Mukhtar M.S."/>
            <person name="Cherkis K."/>
            <person name="Roach J."/>
            <person name="Grant S.R."/>
            <person name="Jones C.D."/>
            <person name="Dangl J.L."/>
        </authorList>
    </citation>
    <scope>NUCLEOTIDE SEQUENCE [LARGE SCALE GENOMIC DNA]</scope>
    <source>
        <strain evidence="1 2">1704B</strain>
    </source>
</reference>
<dbReference type="PATRIC" id="fig|629263.4.peg.5688"/>